<dbReference type="Proteomes" id="UP000094336">
    <property type="component" value="Unassembled WGS sequence"/>
</dbReference>
<dbReference type="SMART" id="SM00694">
    <property type="entry name" value="DysFC"/>
    <property type="match status" value="1"/>
</dbReference>
<evidence type="ECO:0000313" key="8">
    <source>
        <dbReference type="EMBL" id="ODQ77493.1"/>
    </source>
</evidence>
<dbReference type="Pfam" id="PF06398">
    <property type="entry name" value="Pex24p"/>
    <property type="match status" value="1"/>
</dbReference>
<feature type="transmembrane region" description="Helical" evidence="5">
    <location>
        <begin position="63"/>
        <end position="79"/>
    </location>
</feature>
<evidence type="ECO:0000259" key="6">
    <source>
        <dbReference type="SMART" id="SM00693"/>
    </source>
</evidence>
<comment type="subcellular location">
    <subcellularLocation>
        <location evidence="1">Endomembrane system</location>
        <topology evidence="1">Multi-pass membrane protein</topology>
    </subcellularLocation>
</comment>
<dbReference type="AlphaFoldDB" id="A0A1E3QIF5"/>
<dbReference type="InterPro" id="IPR006614">
    <property type="entry name" value="Peroxin/Ferlin"/>
</dbReference>
<evidence type="ECO:0000256" key="3">
    <source>
        <dbReference type="ARBA" id="ARBA00022989"/>
    </source>
</evidence>
<feature type="transmembrane region" description="Helical" evidence="5">
    <location>
        <begin position="148"/>
        <end position="168"/>
    </location>
</feature>
<organism evidence="8 9">
    <name type="scientific">Babjeviella inositovora NRRL Y-12698</name>
    <dbReference type="NCBI Taxonomy" id="984486"/>
    <lineage>
        <taxon>Eukaryota</taxon>
        <taxon>Fungi</taxon>
        <taxon>Dikarya</taxon>
        <taxon>Ascomycota</taxon>
        <taxon>Saccharomycotina</taxon>
        <taxon>Pichiomycetes</taxon>
        <taxon>Serinales incertae sedis</taxon>
        <taxon>Babjeviella</taxon>
    </lineage>
</organism>
<dbReference type="GO" id="GO:0005778">
    <property type="term" value="C:peroxisomal membrane"/>
    <property type="evidence" value="ECO:0007669"/>
    <property type="project" value="TreeGrafter"/>
</dbReference>
<dbReference type="InterPro" id="IPR052646">
    <property type="entry name" value="Peroxisomal_PEX28-32"/>
</dbReference>
<evidence type="ECO:0000313" key="9">
    <source>
        <dbReference type="Proteomes" id="UP000094336"/>
    </source>
</evidence>
<dbReference type="OrthoDB" id="5586090at2759"/>
<evidence type="ECO:0000256" key="5">
    <source>
        <dbReference type="SAM" id="Phobius"/>
    </source>
</evidence>
<evidence type="ECO:0000256" key="4">
    <source>
        <dbReference type="ARBA" id="ARBA00023136"/>
    </source>
</evidence>
<dbReference type="GO" id="GO:0012505">
    <property type="term" value="C:endomembrane system"/>
    <property type="evidence" value="ECO:0007669"/>
    <property type="project" value="UniProtKB-SubCell"/>
</dbReference>
<gene>
    <name evidence="8" type="ORF">BABINDRAFT_163504</name>
</gene>
<keyword evidence="4 5" id="KW-0472">Membrane</keyword>
<dbReference type="STRING" id="984486.A0A1E3QIF5"/>
<dbReference type="GO" id="GO:0007031">
    <property type="term" value="P:peroxisome organization"/>
    <property type="evidence" value="ECO:0007669"/>
    <property type="project" value="UniProtKB-ARBA"/>
</dbReference>
<protein>
    <recommendedName>
        <fullName evidence="6 7">Peroxin/Ferlin domain-containing protein</fullName>
    </recommendedName>
</protein>
<feature type="domain" description="Peroxin/Ferlin" evidence="6">
    <location>
        <begin position="251"/>
        <end position="320"/>
    </location>
</feature>
<dbReference type="GeneID" id="30147801"/>
<evidence type="ECO:0000256" key="1">
    <source>
        <dbReference type="ARBA" id="ARBA00004127"/>
    </source>
</evidence>
<evidence type="ECO:0000259" key="7">
    <source>
        <dbReference type="SMART" id="SM00694"/>
    </source>
</evidence>
<reference evidence="9" key="1">
    <citation type="submission" date="2016-05" db="EMBL/GenBank/DDBJ databases">
        <title>Comparative genomics of biotechnologically important yeasts.</title>
        <authorList>
            <consortium name="DOE Joint Genome Institute"/>
            <person name="Riley R."/>
            <person name="Haridas S."/>
            <person name="Wolfe K.H."/>
            <person name="Lopes M.R."/>
            <person name="Hittinger C.T."/>
            <person name="Goker M."/>
            <person name="Salamov A."/>
            <person name="Wisecaver J."/>
            <person name="Long T.M."/>
            <person name="Aerts A.L."/>
            <person name="Barry K."/>
            <person name="Choi C."/>
            <person name="Clum A."/>
            <person name="Coughlan A.Y."/>
            <person name="Deshpande S."/>
            <person name="Douglass A.P."/>
            <person name="Hanson S.J."/>
            <person name="Klenk H.-P."/>
            <person name="Labutti K."/>
            <person name="Lapidus A."/>
            <person name="Lindquist E."/>
            <person name="Lipzen A."/>
            <person name="Meier-Kolthoff J.P."/>
            <person name="Ohm R.A."/>
            <person name="Otillar R.P."/>
            <person name="Pangilinan J."/>
            <person name="Peng Y."/>
            <person name="Rokas A."/>
            <person name="Rosa C.A."/>
            <person name="Scheuner C."/>
            <person name="Sibirny A.A."/>
            <person name="Slot J.C."/>
            <person name="Stielow J.B."/>
            <person name="Sun H."/>
            <person name="Kurtzman C.P."/>
            <person name="Blackwell M."/>
            <person name="Grigoriev I.V."/>
            <person name="Jeffries T.W."/>
        </authorList>
    </citation>
    <scope>NUCLEOTIDE SEQUENCE [LARGE SCALE GENOMIC DNA]</scope>
    <source>
        <strain evidence="9">NRRL Y-12698</strain>
    </source>
</reference>
<keyword evidence="2 5" id="KW-0812">Transmembrane</keyword>
<dbReference type="PANTHER" id="PTHR31679:SF2">
    <property type="entry name" value="PEROXISOMAL MEMBRANE PROTEIN PEX30-RELATED"/>
    <property type="match status" value="1"/>
</dbReference>
<dbReference type="SMART" id="SM00693">
    <property type="entry name" value="DysFN"/>
    <property type="match status" value="1"/>
</dbReference>
<keyword evidence="3 5" id="KW-1133">Transmembrane helix</keyword>
<feature type="transmembrane region" description="Helical" evidence="5">
    <location>
        <begin position="85"/>
        <end position="107"/>
    </location>
</feature>
<name>A0A1E3QIF5_9ASCO</name>
<accession>A0A1E3QIF5</accession>
<proteinExistence type="predicted"/>
<sequence>MSTPLAIHAAFSPKPERRADFLPESLTQISPYVTSSLLNVFPYLCLADHVLQKLTWSEQADPYSNFISLVIVTTFFVYWDTIKQWFFPFFLSLWFAIVVWLTQSILVDSKSNEKPTLDEIVNVLNNVVTQIDFCVAPFKNVATGRQGLFRLVRALVLLSPLYVAAFRFFVPPRYFLLALVLFGATYHSRQAVATRRLLWRSMYIRMAVFYLTGYDSTRPSSAHPQGRGHGTMPGQSFRIVNKSNISFTQEGQLIEFAILEHQRRWLGLGWCAYLFPSERSPHTTETLVETSSPEKFAFPSFDLSTTEYRWKWSDEQWKTDESFNHGKVGVDGWCYYDNNWQYASPDDGLLKYTRTRKWKRRALLVIDKK</sequence>
<dbReference type="InterPro" id="IPR010482">
    <property type="entry name" value="TECPR1-like_DysF"/>
</dbReference>
<dbReference type="EMBL" id="KV454440">
    <property type="protein sequence ID" value="ODQ77493.1"/>
    <property type="molecule type" value="Genomic_DNA"/>
</dbReference>
<keyword evidence="9" id="KW-1185">Reference proteome</keyword>
<dbReference type="RefSeq" id="XP_018982821.1">
    <property type="nucleotide sequence ID" value="XM_019129948.1"/>
</dbReference>
<feature type="domain" description="Peroxin/Ferlin" evidence="7">
    <location>
        <begin position="332"/>
        <end position="365"/>
    </location>
</feature>
<dbReference type="PANTHER" id="PTHR31679">
    <property type="entry name" value="PEROXISOMAL MEMBRANE PROTEIN PEX30-RELATED"/>
    <property type="match status" value="1"/>
</dbReference>
<evidence type="ECO:0000256" key="2">
    <source>
        <dbReference type="ARBA" id="ARBA00022692"/>
    </source>
</evidence>